<evidence type="ECO:0000256" key="2">
    <source>
        <dbReference type="SAM" id="MobiDB-lite"/>
    </source>
</evidence>
<feature type="coiled-coil region" evidence="1">
    <location>
        <begin position="428"/>
        <end position="484"/>
    </location>
</feature>
<accession>A0A8J5GC18</accession>
<proteinExistence type="predicted"/>
<evidence type="ECO:0000313" key="5">
    <source>
        <dbReference type="Proteomes" id="UP000734854"/>
    </source>
</evidence>
<feature type="compositionally biased region" description="Basic and acidic residues" evidence="2">
    <location>
        <begin position="143"/>
        <end position="152"/>
    </location>
</feature>
<sequence length="600" mass="66429">MKSEEDLGSGLPGVQEYENTEKVAPLGEIEVQFNGVLDLEEASSGGGDRGHEGRSVFPAETQADVKDNGDAVGNELSAESTLNLMGCPCGDAEPVSRSKSAPPKGYGLKKWRRIRRDSSKDEASIADSAQIHKRRLSFAEPSKANDSKHKNDDEDEGGGSVASLASMNISSTPLPTIPTTLCPELGFLITPSGFNIGIDSENSDDQSSKSSTAASALRFRYEAIGLWGDRSRTKVVGGKGARHAVLQQGQRAKEGRSDRNRILRENQVKIEMENSYSSIESDLGSSNATFVHMGSVASNSKQSEKSINNNGDQNVAAWPSEEVRSYQLRDLSRGYLDGDLSGKVNDTKCESSQQGPDLDPFFLESIDSLQTTKEALEKEIQNFEQLRKGNIFDDYDSEYENMEGASPVRVQSDSVQLNQKIEHLNWKLGEAMAVAKAKESKVNELEAALNSIGVPNKNITSCKLSFLQEKCKEMEIDFEELLEKKIESEILCLIMKRYSESCRVITEDHIALREENIQSEEQSKVMLKLKNFENESIMLSKRAEELEEDLAMTEEALRLQRQMLKYSFYLFVQMITLCIALVLFIMYLLPSSLSDGVTPT</sequence>
<evidence type="ECO:0008006" key="6">
    <source>
        <dbReference type="Google" id="ProtNLM"/>
    </source>
</evidence>
<protein>
    <recommendedName>
        <fullName evidence="6">WPP domain-interacting protein 2</fullName>
    </recommendedName>
</protein>
<keyword evidence="1" id="KW-0175">Coiled coil</keyword>
<evidence type="ECO:0000313" key="4">
    <source>
        <dbReference type="EMBL" id="KAG6496637.1"/>
    </source>
</evidence>
<feature type="region of interest" description="Disordered" evidence="2">
    <location>
        <begin position="92"/>
        <end position="163"/>
    </location>
</feature>
<keyword evidence="3" id="KW-0812">Transmembrane</keyword>
<keyword evidence="3" id="KW-1133">Transmembrane helix</keyword>
<dbReference type="EMBL" id="JACMSC010000012">
    <property type="protein sequence ID" value="KAG6496637.1"/>
    <property type="molecule type" value="Genomic_DNA"/>
</dbReference>
<dbReference type="PANTHER" id="PTHR34562">
    <property type="entry name" value="WPP DOMAIN-INTERACTING PROTEIN 2"/>
    <property type="match status" value="1"/>
</dbReference>
<comment type="caution">
    <text evidence="4">The sequence shown here is derived from an EMBL/GenBank/DDBJ whole genome shotgun (WGS) entry which is preliminary data.</text>
</comment>
<name>A0A8J5GC18_ZINOF</name>
<feature type="coiled-coil region" evidence="1">
    <location>
        <begin position="529"/>
        <end position="563"/>
    </location>
</feature>
<reference evidence="4 5" key="1">
    <citation type="submission" date="2020-08" db="EMBL/GenBank/DDBJ databases">
        <title>Plant Genome Project.</title>
        <authorList>
            <person name="Zhang R.-G."/>
        </authorList>
    </citation>
    <scope>NUCLEOTIDE SEQUENCE [LARGE SCALE GENOMIC DNA]</scope>
    <source>
        <tissue evidence="4">Rhizome</tissue>
    </source>
</reference>
<keyword evidence="3" id="KW-0472">Membrane</keyword>
<evidence type="ECO:0000256" key="1">
    <source>
        <dbReference type="SAM" id="Coils"/>
    </source>
</evidence>
<dbReference type="InterPro" id="IPR044696">
    <property type="entry name" value="WIP1/2/3"/>
</dbReference>
<dbReference type="Proteomes" id="UP000734854">
    <property type="component" value="Unassembled WGS sequence"/>
</dbReference>
<dbReference type="AlphaFoldDB" id="A0A8J5GC18"/>
<feature type="region of interest" description="Disordered" evidence="2">
    <location>
        <begin position="1"/>
        <end position="25"/>
    </location>
</feature>
<dbReference type="PANTHER" id="PTHR34562:SF8">
    <property type="entry name" value="WPP DOMAIN-INTERACTING PROTEIN 1"/>
    <property type="match status" value="1"/>
</dbReference>
<gene>
    <name evidence="4" type="ORF">ZIOFF_044507</name>
</gene>
<keyword evidence="5" id="KW-1185">Reference proteome</keyword>
<organism evidence="4 5">
    <name type="scientific">Zingiber officinale</name>
    <name type="common">Ginger</name>
    <name type="synonym">Amomum zingiber</name>
    <dbReference type="NCBI Taxonomy" id="94328"/>
    <lineage>
        <taxon>Eukaryota</taxon>
        <taxon>Viridiplantae</taxon>
        <taxon>Streptophyta</taxon>
        <taxon>Embryophyta</taxon>
        <taxon>Tracheophyta</taxon>
        <taxon>Spermatophyta</taxon>
        <taxon>Magnoliopsida</taxon>
        <taxon>Liliopsida</taxon>
        <taxon>Zingiberales</taxon>
        <taxon>Zingiberaceae</taxon>
        <taxon>Zingiber</taxon>
    </lineage>
</organism>
<feature type="region of interest" description="Disordered" evidence="2">
    <location>
        <begin position="38"/>
        <end position="73"/>
    </location>
</feature>
<evidence type="ECO:0000256" key="3">
    <source>
        <dbReference type="SAM" id="Phobius"/>
    </source>
</evidence>
<feature type="transmembrane region" description="Helical" evidence="3">
    <location>
        <begin position="568"/>
        <end position="589"/>
    </location>
</feature>